<dbReference type="PANTHER" id="PTHR38791:SF5">
    <property type="entry name" value="TRANSCRIPTION FACTOR DBAG-RELATED"/>
    <property type="match status" value="1"/>
</dbReference>
<dbReference type="Proteomes" id="UP000799424">
    <property type="component" value="Unassembled WGS sequence"/>
</dbReference>
<organism evidence="1 2">
    <name type="scientific">Ophiobolus disseminans</name>
    <dbReference type="NCBI Taxonomy" id="1469910"/>
    <lineage>
        <taxon>Eukaryota</taxon>
        <taxon>Fungi</taxon>
        <taxon>Dikarya</taxon>
        <taxon>Ascomycota</taxon>
        <taxon>Pezizomycotina</taxon>
        <taxon>Dothideomycetes</taxon>
        <taxon>Pleosporomycetidae</taxon>
        <taxon>Pleosporales</taxon>
        <taxon>Pleosporineae</taxon>
        <taxon>Phaeosphaeriaceae</taxon>
        <taxon>Ophiobolus</taxon>
    </lineage>
</organism>
<proteinExistence type="predicted"/>
<keyword evidence="2" id="KW-1185">Reference proteome</keyword>
<dbReference type="InterPro" id="IPR053175">
    <property type="entry name" value="DHMBA_Reg_Transcription_Factor"/>
</dbReference>
<dbReference type="PANTHER" id="PTHR38791">
    <property type="entry name" value="ZN(II)2CYS6 TRANSCRIPTION FACTOR (EUROFUNG)-RELATED-RELATED"/>
    <property type="match status" value="1"/>
</dbReference>
<dbReference type="EMBL" id="MU006217">
    <property type="protein sequence ID" value="KAF2832293.1"/>
    <property type="molecule type" value="Genomic_DNA"/>
</dbReference>
<reference evidence="1" key="1">
    <citation type="journal article" date="2020" name="Stud. Mycol.">
        <title>101 Dothideomycetes genomes: a test case for predicting lifestyles and emergence of pathogens.</title>
        <authorList>
            <person name="Haridas S."/>
            <person name="Albert R."/>
            <person name="Binder M."/>
            <person name="Bloem J."/>
            <person name="Labutti K."/>
            <person name="Salamov A."/>
            <person name="Andreopoulos B."/>
            <person name="Baker S."/>
            <person name="Barry K."/>
            <person name="Bills G."/>
            <person name="Bluhm B."/>
            <person name="Cannon C."/>
            <person name="Castanera R."/>
            <person name="Culley D."/>
            <person name="Daum C."/>
            <person name="Ezra D."/>
            <person name="Gonzalez J."/>
            <person name="Henrissat B."/>
            <person name="Kuo A."/>
            <person name="Liang C."/>
            <person name="Lipzen A."/>
            <person name="Lutzoni F."/>
            <person name="Magnuson J."/>
            <person name="Mondo S."/>
            <person name="Nolan M."/>
            <person name="Ohm R."/>
            <person name="Pangilinan J."/>
            <person name="Park H.-J."/>
            <person name="Ramirez L."/>
            <person name="Alfaro M."/>
            <person name="Sun H."/>
            <person name="Tritt A."/>
            <person name="Yoshinaga Y."/>
            <person name="Zwiers L.-H."/>
            <person name="Turgeon B."/>
            <person name="Goodwin S."/>
            <person name="Spatafora J."/>
            <person name="Crous P."/>
            <person name="Grigoriev I."/>
        </authorList>
    </citation>
    <scope>NUCLEOTIDE SEQUENCE</scope>
    <source>
        <strain evidence="1">CBS 113818</strain>
    </source>
</reference>
<protein>
    <submittedName>
        <fullName evidence="1">Uncharacterized protein</fullName>
    </submittedName>
</protein>
<dbReference type="OrthoDB" id="5429770at2759"/>
<name>A0A6A7AGN5_9PLEO</name>
<gene>
    <name evidence="1" type="ORF">CC86DRAFT_279968</name>
</gene>
<accession>A0A6A7AGN5</accession>
<evidence type="ECO:0000313" key="2">
    <source>
        <dbReference type="Proteomes" id="UP000799424"/>
    </source>
</evidence>
<evidence type="ECO:0000313" key="1">
    <source>
        <dbReference type="EMBL" id="KAF2832293.1"/>
    </source>
</evidence>
<dbReference type="AlphaFoldDB" id="A0A6A7AGN5"/>
<sequence length="443" mass="50511">MFKNESDVVAKKAEKRYEVLARQKIPIASKRHQGSLPDFDFTESWKINYDWKPEQTTTHTIPYTCYSTPESMPREAVVPSIEDQALGFFIGNYVAKPTIVPRGQFEWIPELLAQSNTEEIFRSSVNAASLAAFANATKSPGIMRQAQAAYSNLGRRLFHQYYGVILLVSLETGRAVPPGMYDLYQTMNPTSDYSVHGRQWTTRMINVLHDAITLNQDRHTDPRTMVSTALSIDRELDELKRLMPHVWNHKTIHLEQPSEYLYGDTYDFYLDPWIVQMWNNVKSCRMYLYKIVRENLVRGYTHLDQPLFSRDEYESTQATAKGIVQSTTASIIASIPQITGMIPFPDLSTARRRASHPELDGDEPSPVFTVQPPGTFLDPSQSTQIVHVIWPLYAVGQTDLATAELRQWVIDMLHFVALRIGTRQAVVLADELKALQRTVLPVT</sequence>